<comment type="catalytic activity">
    <reaction evidence="5">
        <text>N-terminal L-alanyl-[ribosomal protein bS18] + acetyl-CoA = N-terminal N(alpha)-acetyl-L-alanyl-[ribosomal protein bS18] + CoA + H(+)</text>
        <dbReference type="Rhea" id="RHEA:43756"/>
        <dbReference type="Rhea" id="RHEA-COMP:10676"/>
        <dbReference type="Rhea" id="RHEA-COMP:10677"/>
        <dbReference type="ChEBI" id="CHEBI:15378"/>
        <dbReference type="ChEBI" id="CHEBI:57287"/>
        <dbReference type="ChEBI" id="CHEBI:57288"/>
        <dbReference type="ChEBI" id="CHEBI:64718"/>
        <dbReference type="ChEBI" id="CHEBI:83683"/>
        <dbReference type="EC" id="2.3.1.266"/>
    </reaction>
</comment>
<evidence type="ECO:0000259" key="6">
    <source>
        <dbReference type="PROSITE" id="PS51186"/>
    </source>
</evidence>
<dbReference type="InterPro" id="IPR000182">
    <property type="entry name" value="GNAT_dom"/>
</dbReference>
<dbReference type="InterPro" id="IPR006464">
    <property type="entry name" value="AcTrfase_RimI/Ard1"/>
</dbReference>
<proteinExistence type="inferred from homology"/>
<keyword evidence="8" id="KW-1185">Reference proteome</keyword>
<dbReference type="AlphaFoldDB" id="A0A6M4M9V5"/>
<dbReference type="PANTHER" id="PTHR43420:SF12">
    <property type="entry name" value="N-ACETYLTRANSFERASE DOMAIN-CONTAINING PROTEIN"/>
    <property type="match status" value="1"/>
</dbReference>
<keyword evidence="7" id="KW-0687">Ribonucleoprotein</keyword>
<dbReference type="Gene3D" id="3.40.630.30">
    <property type="match status" value="1"/>
</dbReference>
<evidence type="ECO:0000256" key="5">
    <source>
        <dbReference type="RuleBase" id="RU363094"/>
    </source>
</evidence>
<dbReference type="PROSITE" id="PS51186">
    <property type="entry name" value="GNAT"/>
    <property type="match status" value="1"/>
</dbReference>
<dbReference type="InterPro" id="IPR050680">
    <property type="entry name" value="YpeA/RimI_acetyltransf"/>
</dbReference>
<dbReference type="RefSeq" id="WP_083638356.1">
    <property type="nucleotide sequence ID" value="NZ_CP052766.1"/>
</dbReference>
<sequence>MTAVNVSLMMPEQLHAAYAIHKAAVYRHWSFNTFEDCSHAPYCAYVATLEGSVIGYALLLLVADEATLMDIAIDKDHQRRGVGTALLKQVVTHSKEHNMASIWLEVRSGNKAALSLYSDFGFVTQEIRKGYYPTADGTEDAIIMRALLNP</sequence>
<evidence type="ECO:0000313" key="8">
    <source>
        <dbReference type="Proteomes" id="UP000219285"/>
    </source>
</evidence>
<keyword evidence="3 7" id="KW-0808">Transferase</keyword>
<dbReference type="GO" id="GO:0005840">
    <property type="term" value="C:ribosome"/>
    <property type="evidence" value="ECO:0007669"/>
    <property type="project" value="UniProtKB-KW"/>
</dbReference>
<evidence type="ECO:0000256" key="4">
    <source>
        <dbReference type="ARBA" id="ARBA00023315"/>
    </source>
</evidence>
<comment type="function">
    <text evidence="5">Acetylates the N-terminal alanine of ribosomal protein bS18.</text>
</comment>
<dbReference type="OrthoDB" id="9796919at2"/>
<dbReference type="GO" id="GO:0008999">
    <property type="term" value="F:protein-N-terminal-alanine acetyltransferase activity"/>
    <property type="evidence" value="ECO:0007669"/>
    <property type="project" value="UniProtKB-EC"/>
</dbReference>
<dbReference type="KEGG" id="apel:CA267_003600"/>
<dbReference type="CDD" id="cd04301">
    <property type="entry name" value="NAT_SF"/>
    <property type="match status" value="1"/>
</dbReference>
<evidence type="ECO:0000313" key="7">
    <source>
        <dbReference type="EMBL" id="QJR79934.1"/>
    </source>
</evidence>
<name>A0A6M4M9V5_9ALTE</name>
<evidence type="ECO:0000256" key="1">
    <source>
        <dbReference type="ARBA" id="ARBA00005395"/>
    </source>
</evidence>
<comment type="subcellular location">
    <subcellularLocation>
        <location evidence="5">Cytoplasm</location>
    </subcellularLocation>
</comment>
<dbReference type="SUPFAM" id="SSF55729">
    <property type="entry name" value="Acyl-CoA N-acyltransferases (Nat)"/>
    <property type="match status" value="1"/>
</dbReference>
<accession>A0A6M4M9V5</accession>
<dbReference type="InterPro" id="IPR016181">
    <property type="entry name" value="Acyl_CoA_acyltransferase"/>
</dbReference>
<comment type="similarity">
    <text evidence="1 5">Belongs to the acetyltransferase family. RimI subfamily.</text>
</comment>
<dbReference type="Pfam" id="PF00583">
    <property type="entry name" value="Acetyltransf_1"/>
    <property type="match status" value="1"/>
</dbReference>
<keyword evidence="7" id="KW-0689">Ribosomal protein</keyword>
<evidence type="ECO:0000256" key="2">
    <source>
        <dbReference type="ARBA" id="ARBA00022490"/>
    </source>
</evidence>
<dbReference type="NCBIfam" id="TIGR01575">
    <property type="entry name" value="rimI"/>
    <property type="match status" value="1"/>
</dbReference>
<feature type="domain" description="N-acetyltransferase" evidence="6">
    <location>
        <begin position="4"/>
        <end position="149"/>
    </location>
</feature>
<keyword evidence="2 5" id="KW-0963">Cytoplasm</keyword>
<gene>
    <name evidence="7" type="primary">rimI</name>
    <name evidence="7" type="ORF">CA267_003600</name>
</gene>
<organism evidence="7 8">
    <name type="scientific">Alteromonas pelagimontana</name>
    <dbReference type="NCBI Taxonomy" id="1858656"/>
    <lineage>
        <taxon>Bacteria</taxon>
        <taxon>Pseudomonadati</taxon>
        <taxon>Pseudomonadota</taxon>
        <taxon>Gammaproteobacteria</taxon>
        <taxon>Alteromonadales</taxon>
        <taxon>Alteromonadaceae</taxon>
        <taxon>Alteromonas/Salinimonas group</taxon>
        <taxon>Alteromonas</taxon>
    </lineage>
</organism>
<keyword evidence="4" id="KW-0012">Acyltransferase</keyword>
<evidence type="ECO:0000256" key="3">
    <source>
        <dbReference type="ARBA" id="ARBA00022679"/>
    </source>
</evidence>
<dbReference type="Proteomes" id="UP000219285">
    <property type="component" value="Chromosome"/>
</dbReference>
<dbReference type="PANTHER" id="PTHR43420">
    <property type="entry name" value="ACETYLTRANSFERASE"/>
    <property type="match status" value="1"/>
</dbReference>
<dbReference type="EMBL" id="CP052766">
    <property type="protein sequence ID" value="QJR79934.1"/>
    <property type="molecule type" value="Genomic_DNA"/>
</dbReference>
<reference evidence="8" key="1">
    <citation type="submission" date="2014-12" db="EMBL/GenBank/DDBJ databases">
        <title>Complete genome sequence of a multi-drug resistant Klebsiella pneumoniae.</title>
        <authorList>
            <person name="Hua X."/>
            <person name="Chen Q."/>
            <person name="Li X."/>
            <person name="Feng Y."/>
            <person name="Ruan Z."/>
            <person name="Yu Y."/>
        </authorList>
    </citation>
    <scope>NUCLEOTIDE SEQUENCE [LARGE SCALE GENOMIC DNA]</scope>
    <source>
        <strain evidence="8">5.12</strain>
    </source>
</reference>
<protein>
    <recommendedName>
        <fullName evidence="5">[Ribosomal protein bS18]-alanine N-acetyltransferase</fullName>
        <ecNumber evidence="5">2.3.1.266</ecNumber>
    </recommendedName>
</protein>
<dbReference type="GO" id="GO:0005737">
    <property type="term" value="C:cytoplasm"/>
    <property type="evidence" value="ECO:0007669"/>
    <property type="project" value="UniProtKB-SubCell"/>
</dbReference>
<dbReference type="EC" id="2.3.1.266" evidence="5"/>
<reference evidence="7 8" key="2">
    <citation type="submission" date="2020-04" db="EMBL/GenBank/DDBJ databases">
        <title>Complete genome sequence of Alteromonas pelagimontana 5.12T.</title>
        <authorList>
            <person name="Sinha R.K."/>
            <person name="Krishnan K.P."/>
            <person name="Kurian J.P."/>
        </authorList>
    </citation>
    <scope>NUCLEOTIDE SEQUENCE [LARGE SCALE GENOMIC DNA]</scope>
    <source>
        <strain evidence="7 8">5.12</strain>
    </source>
</reference>